<evidence type="ECO:0000313" key="7">
    <source>
        <dbReference type="EMBL" id="CAH1795046.1"/>
    </source>
</evidence>
<dbReference type="Gene3D" id="3.30.457.60">
    <property type="match status" value="1"/>
</dbReference>
<dbReference type="OrthoDB" id="331602at2759"/>
<keyword evidence="4" id="KW-0498">Mitosis</keyword>
<dbReference type="Gene3D" id="1.20.5.170">
    <property type="match status" value="1"/>
</dbReference>
<sequence length="753" mass="86813">MEVDTDNTQVMRIKNDFAAFLSDTMPYEGSRFDNKSQLRGSKLSFEGSIMEPTESISNVPSVSVKSVLADKEKDDRIHKAALLATKGKITKLESQMNNMASANKRARVEYEKDVITLKNEHKREISKFDDLKLQLKFMTNKEAEARSSLMEMQSNMEQKLQESNSKISQIHKEKVQWETKYQDLQETIQDKTSSMKKELMRQQTEMNILNNELEETTERLNRQTRKVSDLQKSLESFENLQLESSKDKIRIKELEGQLSKLDNDSTITRALKSDLTKLPQLDAEARKLREENTYLRGIQENTMLLKERLDDAERKIGRFEERSSDIPNLQLKNEQLLKELDQWKSINTGGPSNKPRTPIELSKRLASLQSNEASLLEQKGTLQATCHSLENSLKASQQMALKANQQLTQEVNKSQQATDLIKRLQRKLLLITKERDGYKNIIDQYESEVTVNVQSASSQGSNSRVQQLEETNQRLTRQTEYLEKEVEQAQSKLAIYMQRCTELDTKLVQAQQTVATETLSKPVTEADQKTILSLREQVAELEKQLEKVSEEKYQLESRIEQRNLQGDYDPTKTKVLHFSMNPAAIAQKNRAEELERLRDENEKLRARVKILEEADGKAANITMQVDEKMAEPNSSKELEEMKSQVNTMELKNKRLREAFMKTSHDWRELVYEVTGFKVDAIGPNQYKVQSMYAEAPDDFFVFQVADGHTTLLANDYSASLTEFAEEYLEKYNSIPGFICRVTLDLLSKQTIMQ</sequence>
<dbReference type="Gene3D" id="6.10.250.90">
    <property type="match status" value="1"/>
</dbReference>
<dbReference type="GO" id="GO:0072686">
    <property type="term" value="C:mitotic spindle"/>
    <property type="evidence" value="ECO:0007669"/>
    <property type="project" value="TreeGrafter"/>
</dbReference>
<reference evidence="7" key="1">
    <citation type="submission" date="2022-03" db="EMBL/GenBank/DDBJ databases">
        <authorList>
            <person name="Martin C."/>
        </authorList>
    </citation>
    <scope>NUCLEOTIDE SEQUENCE</scope>
</reference>
<dbReference type="GO" id="GO:0005635">
    <property type="term" value="C:nuclear envelope"/>
    <property type="evidence" value="ECO:0007669"/>
    <property type="project" value="TreeGrafter"/>
</dbReference>
<keyword evidence="3" id="KW-0132">Cell division</keyword>
<evidence type="ECO:0000256" key="5">
    <source>
        <dbReference type="ARBA" id="ARBA00023242"/>
    </source>
</evidence>
<evidence type="ECO:0000313" key="8">
    <source>
        <dbReference type="Proteomes" id="UP000749559"/>
    </source>
</evidence>
<comment type="caution">
    <text evidence="7">The sequence shown here is derived from an EMBL/GenBank/DDBJ whole genome shotgun (WGS) entry which is preliminary data.</text>
</comment>
<organism evidence="7 8">
    <name type="scientific">Owenia fusiformis</name>
    <name type="common">Polychaete worm</name>
    <dbReference type="NCBI Taxonomy" id="6347"/>
    <lineage>
        <taxon>Eukaryota</taxon>
        <taxon>Metazoa</taxon>
        <taxon>Spiralia</taxon>
        <taxon>Lophotrochozoa</taxon>
        <taxon>Annelida</taxon>
        <taxon>Polychaeta</taxon>
        <taxon>Sedentaria</taxon>
        <taxon>Canalipalpata</taxon>
        <taxon>Sabellida</taxon>
        <taxon>Oweniida</taxon>
        <taxon>Oweniidae</taxon>
        <taxon>Owenia</taxon>
    </lineage>
</organism>
<dbReference type="GO" id="GO:0051301">
    <property type="term" value="P:cell division"/>
    <property type="evidence" value="ECO:0007669"/>
    <property type="project" value="UniProtKB-KW"/>
</dbReference>
<protein>
    <submittedName>
        <fullName evidence="7">Uncharacterized protein</fullName>
    </submittedName>
</protein>
<dbReference type="InterPro" id="IPR008672">
    <property type="entry name" value="Mad1"/>
</dbReference>
<dbReference type="GO" id="GO:0000776">
    <property type="term" value="C:kinetochore"/>
    <property type="evidence" value="ECO:0007669"/>
    <property type="project" value="TreeGrafter"/>
</dbReference>
<dbReference type="GO" id="GO:0007094">
    <property type="term" value="P:mitotic spindle assembly checkpoint signaling"/>
    <property type="evidence" value="ECO:0007669"/>
    <property type="project" value="InterPro"/>
</dbReference>
<proteinExistence type="inferred from homology"/>
<dbReference type="PANTHER" id="PTHR23168">
    <property type="entry name" value="MITOTIC SPINDLE ASSEMBLY CHECKPOINT PROTEIN MAD1 MITOTIC ARREST DEFICIENT-LIKE PROTEIN 1"/>
    <property type="match status" value="1"/>
</dbReference>
<dbReference type="EMBL" id="CAIIXF020000009">
    <property type="protein sequence ID" value="CAH1795046.1"/>
    <property type="molecule type" value="Genomic_DNA"/>
</dbReference>
<evidence type="ECO:0000256" key="6">
    <source>
        <dbReference type="ARBA" id="ARBA00023306"/>
    </source>
</evidence>
<name>A0A8J1U4V3_OWEFU</name>
<dbReference type="SUPFAM" id="SSF75704">
    <property type="entry name" value="Mitotic arrest deficient-like 1, Mad1"/>
    <property type="match status" value="1"/>
</dbReference>
<keyword evidence="8" id="KW-1185">Reference proteome</keyword>
<keyword evidence="5" id="KW-0539">Nucleus</keyword>
<evidence type="ECO:0000256" key="3">
    <source>
        <dbReference type="ARBA" id="ARBA00022618"/>
    </source>
</evidence>
<gene>
    <name evidence="7" type="ORF">OFUS_LOCUS19639</name>
</gene>
<dbReference type="Pfam" id="PF05557">
    <property type="entry name" value="MAD"/>
    <property type="match status" value="1"/>
</dbReference>
<evidence type="ECO:0000256" key="2">
    <source>
        <dbReference type="ARBA" id="ARBA00008029"/>
    </source>
</evidence>
<dbReference type="Proteomes" id="UP000749559">
    <property type="component" value="Unassembled WGS sequence"/>
</dbReference>
<comment type="subcellular location">
    <subcellularLocation>
        <location evidence="1">Nucleus</location>
    </subcellularLocation>
</comment>
<dbReference type="GO" id="GO:0051315">
    <property type="term" value="P:attachment of mitotic spindle microtubules to kinetochore"/>
    <property type="evidence" value="ECO:0007669"/>
    <property type="project" value="TreeGrafter"/>
</dbReference>
<keyword evidence="6" id="KW-0131">Cell cycle</keyword>
<dbReference type="AlphaFoldDB" id="A0A8J1U4V3"/>
<accession>A0A8J1U4V3</accession>
<dbReference type="PANTHER" id="PTHR23168:SF0">
    <property type="entry name" value="MITOTIC SPINDLE ASSEMBLY CHECKPOINT PROTEIN MAD1"/>
    <property type="match status" value="1"/>
</dbReference>
<comment type="similarity">
    <text evidence="2">Belongs to the MAD1 family.</text>
</comment>
<evidence type="ECO:0000256" key="1">
    <source>
        <dbReference type="ARBA" id="ARBA00004123"/>
    </source>
</evidence>
<evidence type="ECO:0000256" key="4">
    <source>
        <dbReference type="ARBA" id="ARBA00022776"/>
    </source>
</evidence>